<dbReference type="AlphaFoldDB" id="A0A7D5TUK1"/>
<proteinExistence type="predicted"/>
<dbReference type="RefSeq" id="WP_179917585.1">
    <property type="nucleotide sequence ID" value="NZ_CP058909.1"/>
</dbReference>
<organism evidence="1 3">
    <name type="scientific">Halosimplex pelagicum</name>
    <dbReference type="NCBI Taxonomy" id="869886"/>
    <lineage>
        <taxon>Archaea</taxon>
        <taxon>Methanobacteriati</taxon>
        <taxon>Methanobacteriota</taxon>
        <taxon>Stenosarchaea group</taxon>
        <taxon>Halobacteria</taxon>
        <taxon>Halobacteriales</taxon>
        <taxon>Haloarculaceae</taxon>
        <taxon>Halosimplex</taxon>
    </lineage>
</organism>
<dbReference type="EMBL" id="CP058909">
    <property type="protein sequence ID" value="QLH82490.1"/>
    <property type="molecule type" value="Genomic_DNA"/>
</dbReference>
<reference evidence="1 3" key="1">
    <citation type="submission" date="2020-07" db="EMBL/GenBank/DDBJ databases">
        <title>Halosimplex litoreum sp. nov. and Halosimplex rubrum sp. nov., isolated from different salt environments.</title>
        <authorList>
            <person name="Cui H."/>
        </authorList>
    </citation>
    <scope>NUCLEOTIDE SEQUENCE [LARGE SCALE GENOMIC DNA]</scope>
    <source>
        <strain evidence="1 3">R2</strain>
    </source>
</reference>
<dbReference type="GeneID" id="56083538"/>
<dbReference type="KEGG" id="hpel:HZS54_12770"/>
<evidence type="ECO:0000313" key="3">
    <source>
        <dbReference type="Proteomes" id="UP000509346"/>
    </source>
</evidence>
<evidence type="ECO:0000313" key="1">
    <source>
        <dbReference type="EMBL" id="QLH82434.1"/>
    </source>
</evidence>
<accession>A0A7D5TUK1</accession>
<name>A0A7D5TUK1_9EURY</name>
<evidence type="ECO:0000313" key="2">
    <source>
        <dbReference type="EMBL" id="QLH82490.1"/>
    </source>
</evidence>
<keyword evidence="3" id="KW-1185">Reference proteome</keyword>
<dbReference type="Proteomes" id="UP000509346">
    <property type="component" value="Chromosome"/>
</dbReference>
<dbReference type="EMBL" id="CP058909">
    <property type="protein sequence ID" value="QLH82434.1"/>
    <property type="molecule type" value="Genomic_DNA"/>
</dbReference>
<dbReference type="KEGG" id="hpel:HZS54_13075"/>
<gene>
    <name evidence="1" type="ORF">HZS54_12770</name>
    <name evidence="2" type="ORF">HZS54_13075</name>
</gene>
<sequence length="83" mass="8830">MSEENVRDHVKEAIDSYLDESEGATRPVAGDAGPVCIDAVDEVIMCPRDDVEVRRTDAGTAAAVRSDAAIVTDVAVLDVTEVR</sequence>
<protein>
    <submittedName>
        <fullName evidence="1">Uncharacterized protein</fullName>
    </submittedName>
</protein>